<comment type="caution">
    <text evidence="2">The sequence shown here is derived from an EMBL/GenBank/DDBJ whole genome shotgun (WGS) entry which is preliminary data.</text>
</comment>
<dbReference type="RefSeq" id="WP_081126713.1">
    <property type="nucleotide sequence ID" value="NZ_LDOS01000001.1"/>
</dbReference>
<reference evidence="2 3" key="1">
    <citation type="submission" date="2017-02" db="EMBL/GenBank/DDBJ databases">
        <title>Whole genome sequencing of Metallibacterium scheffleri DSM 24874 (T).</title>
        <authorList>
            <person name="Kumar S."/>
            <person name="Patil P."/>
            <person name="Patil P.B."/>
        </authorList>
    </citation>
    <scope>NUCLEOTIDE SEQUENCE [LARGE SCALE GENOMIC DNA]</scope>
    <source>
        <strain evidence="2 3">DSM 24874</strain>
    </source>
</reference>
<evidence type="ECO:0000259" key="1">
    <source>
        <dbReference type="Pfam" id="PF00535"/>
    </source>
</evidence>
<dbReference type="Pfam" id="PF13692">
    <property type="entry name" value="Glyco_trans_1_4"/>
    <property type="match status" value="1"/>
</dbReference>
<accession>A0A4S3KIH4</accession>
<dbReference type="Proteomes" id="UP000307749">
    <property type="component" value="Unassembled WGS sequence"/>
</dbReference>
<name>A0A4S3KIH4_9GAMM</name>
<evidence type="ECO:0000313" key="2">
    <source>
        <dbReference type="EMBL" id="THD07764.1"/>
    </source>
</evidence>
<dbReference type="Pfam" id="PF00535">
    <property type="entry name" value="Glycos_transf_2"/>
    <property type="match status" value="1"/>
</dbReference>
<dbReference type="SUPFAM" id="SSF53756">
    <property type="entry name" value="UDP-Glycosyltransferase/glycogen phosphorylase"/>
    <property type="match status" value="1"/>
</dbReference>
<dbReference type="Gene3D" id="3.90.550.10">
    <property type="entry name" value="Spore Coat Polysaccharide Biosynthesis Protein SpsA, Chain A"/>
    <property type="match status" value="1"/>
</dbReference>
<dbReference type="CDD" id="cd04186">
    <property type="entry name" value="GT_2_like_c"/>
    <property type="match status" value="1"/>
</dbReference>
<gene>
    <name evidence="2" type="ORF">B1806_14490</name>
</gene>
<keyword evidence="3" id="KW-1185">Reference proteome</keyword>
<dbReference type="SUPFAM" id="SSF53448">
    <property type="entry name" value="Nucleotide-diphospho-sugar transferases"/>
    <property type="match status" value="1"/>
</dbReference>
<dbReference type="PANTHER" id="PTHR43179">
    <property type="entry name" value="RHAMNOSYLTRANSFERASE WBBL"/>
    <property type="match status" value="1"/>
</dbReference>
<dbReference type="Gene3D" id="3.40.50.2000">
    <property type="entry name" value="Glycogen Phosphorylase B"/>
    <property type="match status" value="1"/>
</dbReference>
<dbReference type="OrthoDB" id="9807209at2"/>
<dbReference type="EMBL" id="MWQO01000056">
    <property type="protein sequence ID" value="THD07764.1"/>
    <property type="molecule type" value="Genomic_DNA"/>
</dbReference>
<feature type="domain" description="Glycosyltransferase 2-like" evidence="1">
    <location>
        <begin position="74"/>
        <end position="192"/>
    </location>
</feature>
<sequence>MTWTDALSWRVRRLRALLQRTRGSVLSRGWRGTWRRILMELKGSAPAASQPHLLALDWTFAPFAVPEAGNPDVSVIIPVHGHLAHTLACLRSIAACGDTTAFEVIVVDDASPDASAATLAQIRGLRLLGLPRNLGFVGACNAGAAAARGPFLCFLNNDTQVTPGWLDALRACFEDVPDCGIAGSRLLYPDGRLQECGALVFADGGAWNCGRFERPDQPRYLYRRECDYVSGAALMIPAALFREVGGFDTRYAPAYYEDTDLAFAVHAARRRVLVQPASTVIHCEGVTAGIDPEQGVKRHQVKNKAQFAGKWAAALLKQAQPGTREAEASARAATDRPYLLVIESTLPDAARDSGSLRLVELLRSAGQLGWRVSLMPDDRRMDLALAARLGAVGVQVVVPGNPRSWLGAHGDDFAVVMLSRYAVASVWLAQVRRLAPRAQVIFDTVDLNFLRERRAAELARSDTRRADALRAHELALIAASDCTLLVSEVELALVQAELPQARLRLLGNIHQVHEPITPFSDRADLLFIGGFQHPPNRDAVQWFAREVLPLLRPCLPRLCLHVIGNVDAQARDVLRDVQVVFHGRVDDLRPWLERCRVSVAPLRYGAGVKGKINTAMAAGLPVVATRIAAEAMALTDGVDVLLADTPAAMAAAIERAYTDQALWQRLSRGGMDNVRQHFSRARARDVLREVLDDALRESASPSR</sequence>
<organism evidence="2 3">
    <name type="scientific">Metallibacterium scheffleri</name>
    <dbReference type="NCBI Taxonomy" id="993689"/>
    <lineage>
        <taxon>Bacteria</taxon>
        <taxon>Pseudomonadati</taxon>
        <taxon>Pseudomonadota</taxon>
        <taxon>Gammaproteobacteria</taxon>
        <taxon>Lysobacterales</taxon>
        <taxon>Rhodanobacteraceae</taxon>
        <taxon>Metallibacterium</taxon>
    </lineage>
</organism>
<proteinExistence type="predicted"/>
<evidence type="ECO:0000313" key="3">
    <source>
        <dbReference type="Proteomes" id="UP000307749"/>
    </source>
</evidence>
<dbReference type="InterPro" id="IPR029044">
    <property type="entry name" value="Nucleotide-diphossugar_trans"/>
</dbReference>
<dbReference type="PANTHER" id="PTHR43179:SF7">
    <property type="entry name" value="RHAMNOSYLTRANSFERASE WBBL"/>
    <property type="match status" value="1"/>
</dbReference>
<dbReference type="AlphaFoldDB" id="A0A4S3KIH4"/>
<dbReference type="InterPro" id="IPR001173">
    <property type="entry name" value="Glyco_trans_2-like"/>
</dbReference>
<protein>
    <recommendedName>
        <fullName evidence="1">Glycosyltransferase 2-like domain-containing protein</fullName>
    </recommendedName>
</protein>
<dbReference type="STRING" id="993689.GCA_002077135_01432"/>